<dbReference type="InterPro" id="IPR011013">
    <property type="entry name" value="Gal_mutarotase_sf_dom"/>
</dbReference>
<dbReference type="Proteomes" id="UP000234335">
    <property type="component" value="Unassembled WGS sequence"/>
</dbReference>
<dbReference type="Pfam" id="PF01263">
    <property type="entry name" value="Aldose_epim"/>
    <property type="match status" value="1"/>
</dbReference>
<dbReference type="SUPFAM" id="SSF74650">
    <property type="entry name" value="Galactose mutarotase-like"/>
    <property type="match status" value="1"/>
</dbReference>
<comment type="caution">
    <text evidence="1">The sequence shown here is derived from an EMBL/GenBank/DDBJ whole genome shotgun (WGS) entry which is preliminary data.</text>
</comment>
<dbReference type="GO" id="GO:0016853">
    <property type="term" value="F:isomerase activity"/>
    <property type="evidence" value="ECO:0007669"/>
    <property type="project" value="InterPro"/>
</dbReference>
<keyword evidence="2" id="KW-1185">Reference proteome</keyword>
<sequence>MKISLKNSLASLEVNTNGAYIDNFEVKDTAVFFPKVMVKIGDVLKIRGGMHVCAPNFGVDERLNTLPSHGFGRDLLWKIIQQQEDFVKLSLEGIEDYEDVSFILTYRLEKSSLFLKLEIENDSNEKKLIAPGFHPYFYSNHSPVLIENEEIDKEALPNSIYIDGKDQSFISNNNDIEIIGLENINKYVIWSDFKGDYICVEPTYDANSFEDENKNVYELASGERFEISAEIKVNI</sequence>
<organism evidence="1 2">
    <name type="scientific">Anaerococcus octavius</name>
    <dbReference type="NCBI Taxonomy" id="54007"/>
    <lineage>
        <taxon>Bacteria</taxon>
        <taxon>Bacillati</taxon>
        <taxon>Bacillota</taxon>
        <taxon>Tissierellia</taxon>
        <taxon>Tissierellales</taxon>
        <taxon>Peptoniphilaceae</taxon>
        <taxon>Anaerococcus</taxon>
    </lineage>
</organism>
<evidence type="ECO:0000313" key="2">
    <source>
        <dbReference type="Proteomes" id="UP000234335"/>
    </source>
</evidence>
<accession>A0A2I1MAP3</accession>
<dbReference type="GO" id="GO:0005975">
    <property type="term" value="P:carbohydrate metabolic process"/>
    <property type="evidence" value="ECO:0007669"/>
    <property type="project" value="InterPro"/>
</dbReference>
<name>A0A2I1MAP3_9FIRM</name>
<dbReference type="RefSeq" id="WP_101539375.1">
    <property type="nucleotide sequence ID" value="NZ_CALTZC010000003.1"/>
</dbReference>
<gene>
    <name evidence="1" type="ORF">CYJ34_00425</name>
</gene>
<evidence type="ECO:0000313" key="1">
    <source>
        <dbReference type="EMBL" id="PKZ17206.1"/>
    </source>
</evidence>
<dbReference type="GO" id="GO:0030246">
    <property type="term" value="F:carbohydrate binding"/>
    <property type="evidence" value="ECO:0007669"/>
    <property type="project" value="InterPro"/>
</dbReference>
<reference evidence="1 2" key="1">
    <citation type="submission" date="2017-12" db="EMBL/GenBank/DDBJ databases">
        <title>Phylogenetic diversity of female urinary microbiome.</title>
        <authorList>
            <person name="Thomas-White K."/>
            <person name="Wolfe A.J."/>
        </authorList>
    </citation>
    <scope>NUCLEOTIDE SEQUENCE [LARGE SCALE GENOMIC DNA]</scope>
    <source>
        <strain evidence="1 2">UMB0119</strain>
    </source>
</reference>
<protein>
    <submittedName>
        <fullName evidence="1">Aldose epimerase</fullName>
    </submittedName>
</protein>
<dbReference type="InterPro" id="IPR014718">
    <property type="entry name" value="GH-type_carb-bd"/>
</dbReference>
<dbReference type="Gene3D" id="2.70.98.10">
    <property type="match status" value="1"/>
</dbReference>
<dbReference type="InterPro" id="IPR008183">
    <property type="entry name" value="Aldose_1/G6P_1-epimerase"/>
</dbReference>
<dbReference type="EMBL" id="PKGS01000001">
    <property type="protein sequence ID" value="PKZ17206.1"/>
    <property type="molecule type" value="Genomic_DNA"/>
</dbReference>
<proteinExistence type="predicted"/>
<dbReference type="AlphaFoldDB" id="A0A2I1MAP3"/>